<sequence>MATSGGACLYQEARLNIEPAFSGSTISITLPAETMSTFGTRTQPRRTIVTEQHSGQDEDNFARRHLATDGGLFFRRHHQYPRSFLWRILDNRKVLEVQSVDLDQDATHDVEANLTLLLHFSSPIRPSCVVFAEPDDRDALLVFAITNANELYTITLHHEFFMKPAASELEISDWCKRSSLNALVFRTPYRLAAPSSNQLLVTLDNGGIVYLEKENKDDVIWNEALYEQKSWTGSIRGLLPWKSEQKVRFETSELESLAAASVAFSPDKQHIITVCLDHKLRAWNRSTGKPGMQKDILGEPERPNDKSAQYLINPSQAKLMQIIDTPGRAGDGNYHVVTYSPKQHQFKFWAVRDADAAEQGIYDTQPEVNLTPPVDILMNTSVWTLEEFFVVTSSGWRSTELWIRARSGPSSRIYSLKFNLFDDAKTLTTTWENDWVSVDSGPVSIEGLRQNPLNPAEWDPEAISLYEIDLTQKWLDFLFFPERFTTATLEAALVVYRKGLESGRNTQSRPNGSLKERICGAVGTFAALKQNDDTERTDFERSIAAQWQALYGLVKDLHKRRAEYLSLEFDDERGMPWIVLSDYLSAIRECAETEVIALNASMLSSVKALPAPLRKTLDQKPNTKLDKTLDVSRLLIAAASFRKNLPTPFQSQLQREVQCELLQSRPLSIVDRMELMEQNSDLSRQVSDDDVVTLVEELGMDMKSVRNDTFLVALEMLGEKEKGRTPRSKQIARFGLHALVRVSQETLEARYNVLLDLLVLVLFMQFEEDLADDFDPSLLFAEIIDALKDCTLLRWLAGTVWSNPTTTGPSSINSMKHLDEASRKSRESSTSQTVLEGILGYRSFEPAFPSPLKTNLLTYWSRVWLAQIFKSTSYDAALDDVMGVLLMQKEYRLASQFSKFMSEDNWATYLKGRMHLALGEPALASICFQKAAFNLGKKPHQMTEGHKKLMRKSALGMFSLEDADQINFIPAEQRDSFSDGLAKYYHHILGLFEKHRAYSFVADFAHLGLKSINGQGEEELKKELLSRLFSASVLTNRFEDAYSAMIRQQDDALKSSSLHQLIMAMIQHSQTSCLFKFPFVGLINKVDDILTSFCHLTLNLASGPQYYHLLYSFRISRGNFRGAASILYEWLQRLKTTSSQVHDPADESLTQCYLMIINTLSSVSEEEAYILADQRIDTTQQRFELGDAKKKLKRQIVTLDTLRKEYQAELDRVEAIESGQYPFVDGGDEMDIL</sequence>
<organism evidence="7 8">
    <name type="scientific">Lophiostoma macrostomum CBS 122681</name>
    <dbReference type="NCBI Taxonomy" id="1314788"/>
    <lineage>
        <taxon>Eukaryota</taxon>
        <taxon>Fungi</taxon>
        <taxon>Dikarya</taxon>
        <taxon>Ascomycota</taxon>
        <taxon>Pezizomycotina</taxon>
        <taxon>Dothideomycetes</taxon>
        <taxon>Pleosporomycetidae</taxon>
        <taxon>Pleosporales</taxon>
        <taxon>Lophiostomataceae</taxon>
        <taxon>Lophiostoma</taxon>
    </lineage>
</organism>
<feature type="domain" description="Nucleoporin Nup120 helical" evidence="5">
    <location>
        <begin position="658"/>
        <end position="782"/>
    </location>
</feature>
<feature type="domain" description="Nucleoporin nup120-like HEAT repeat" evidence="6">
    <location>
        <begin position="881"/>
        <end position="1066"/>
    </location>
</feature>
<evidence type="ECO:0000256" key="1">
    <source>
        <dbReference type="ARBA" id="ARBA00004123"/>
    </source>
</evidence>
<evidence type="ECO:0000259" key="6">
    <source>
        <dbReference type="Pfam" id="PF23300"/>
    </source>
</evidence>
<dbReference type="PANTHER" id="PTHR21286">
    <property type="entry name" value="NUCLEAR PORE COMPLEX PROTEIN NUP160"/>
    <property type="match status" value="1"/>
</dbReference>
<dbReference type="PANTHER" id="PTHR21286:SF0">
    <property type="entry name" value="NUCLEAR PORE COMPLEX PROTEIN NUP160"/>
    <property type="match status" value="1"/>
</dbReference>
<gene>
    <name evidence="7" type="ORF">K491DRAFT_779961</name>
</gene>
<dbReference type="Pfam" id="PF11715">
    <property type="entry name" value="Beta-prop_Nup120_160"/>
    <property type="match status" value="1"/>
</dbReference>
<keyword evidence="2" id="KW-0813">Transport</keyword>
<dbReference type="Gene3D" id="2.130.10.10">
    <property type="entry name" value="YVTN repeat-like/Quinoprotein amine dehydrogenase"/>
    <property type="match status" value="1"/>
</dbReference>
<keyword evidence="3" id="KW-0539">Nucleus</keyword>
<dbReference type="Pfam" id="PF23300">
    <property type="entry name" value="HEAT_Nup120"/>
    <property type="match status" value="1"/>
</dbReference>
<dbReference type="OrthoDB" id="67716at2759"/>
<evidence type="ECO:0000256" key="2">
    <source>
        <dbReference type="ARBA" id="ARBA00022448"/>
    </source>
</evidence>
<dbReference type="EMBL" id="MU004373">
    <property type="protein sequence ID" value="KAF2653886.1"/>
    <property type="molecule type" value="Genomic_DNA"/>
</dbReference>
<dbReference type="Proteomes" id="UP000799324">
    <property type="component" value="Unassembled WGS sequence"/>
</dbReference>
<dbReference type="InterPro" id="IPR056548">
    <property type="entry name" value="HEAT_Nup120"/>
</dbReference>
<proteinExistence type="predicted"/>
<dbReference type="SUPFAM" id="SSF50998">
    <property type="entry name" value="Quinoprotein alcohol dehydrogenase-like"/>
    <property type="match status" value="1"/>
</dbReference>
<accession>A0A6A6T1X6</accession>
<dbReference type="AlphaFoldDB" id="A0A6A6T1X6"/>
<protein>
    <recommendedName>
        <fullName evidence="9">Nucleoporin Nup120/160</fullName>
    </recommendedName>
</protein>
<evidence type="ECO:0000313" key="7">
    <source>
        <dbReference type="EMBL" id="KAF2653886.1"/>
    </source>
</evidence>
<evidence type="ECO:0000313" key="8">
    <source>
        <dbReference type="Proteomes" id="UP000799324"/>
    </source>
</evidence>
<dbReference type="InterPro" id="IPR021717">
    <property type="entry name" value="Nucleoporin_Nup160"/>
</dbReference>
<dbReference type="InterPro" id="IPR011047">
    <property type="entry name" value="Quinoprotein_ADH-like_sf"/>
</dbReference>
<reference evidence="7" key="1">
    <citation type="journal article" date="2020" name="Stud. Mycol.">
        <title>101 Dothideomycetes genomes: a test case for predicting lifestyles and emergence of pathogens.</title>
        <authorList>
            <person name="Haridas S."/>
            <person name="Albert R."/>
            <person name="Binder M."/>
            <person name="Bloem J."/>
            <person name="Labutti K."/>
            <person name="Salamov A."/>
            <person name="Andreopoulos B."/>
            <person name="Baker S."/>
            <person name="Barry K."/>
            <person name="Bills G."/>
            <person name="Bluhm B."/>
            <person name="Cannon C."/>
            <person name="Castanera R."/>
            <person name="Culley D."/>
            <person name="Daum C."/>
            <person name="Ezra D."/>
            <person name="Gonzalez J."/>
            <person name="Henrissat B."/>
            <person name="Kuo A."/>
            <person name="Liang C."/>
            <person name="Lipzen A."/>
            <person name="Lutzoni F."/>
            <person name="Magnuson J."/>
            <person name="Mondo S."/>
            <person name="Nolan M."/>
            <person name="Ohm R."/>
            <person name="Pangilinan J."/>
            <person name="Park H.-J."/>
            <person name="Ramirez L."/>
            <person name="Alfaro M."/>
            <person name="Sun H."/>
            <person name="Tritt A."/>
            <person name="Yoshinaga Y."/>
            <person name="Zwiers L.-H."/>
            <person name="Turgeon B."/>
            <person name="Goodwin S."/>
            <person name="Spatafora J."/>
            <person name="Crous P."/>
            <person name="Grigoriev I."/>
        </authorList>
    </citation>
    <scope>NUCLEOTIDE SEQUENCE</scope>
    <source>
        <strain evidence="7">CBS 122681</strain>
    </source>
</reference>
<evidence type="ECO:0000256" key="3">
    <source>
        <dbReference type="ARBA" id="ARBA00023242"/>
    </source>
</evidence>
<name>A0A6A6T1X6_9PLEO</name>
<dbReference type="Pfam" id="PF21486">
    <property type="entry name" value="NUP120_helical"/>
    <property type="match status" value="1"/>
</dbReference>
<dbReference type="InterPro" id="IPR015943">
    <property type="entry name" value="WD40/YVTN_repeat-like_dom_sf"/>
</dbReference>
<dbReference type="InterPro" id="IPR048884">
    <property type="entry name" value="Nup120_helical"/>
</dbReference>
<feature type="domain" description="Nucleoporin Nup120/160 beta-propeller" evidence="4">
    <location>
        <begin position="82"/>
        <end position="594"/>
    </location>
</feature>
<dbReference type="InterPro" id="IPR059141">
    <property type="entry name" value="Beta-prop_Nup120_160"/>
</dbReference>
<evidence type="ECO:0000259" key="5">
    <source>
        <dbReference type="Pfam" id="PF21486"/>
    </source>
</evidence>
<keyword evidence="8" id="KW-1185">Reference proteome</keyword>
<dbReference type="GO" id="GO:0005643">
    <property type="term" value="C:nuclear pore"/>
    <property type="evidence" value="ECO:0007669"/>
    <property type="project" value="TreeGrafter"/>
</dbReference>
<comment type="subcellular location">
    <subcellularLocation>
        <location evidence="1">Nucleus</location>
    </subcellularLocation>
</comment>
<dbReference type="GO" id="GO:0017056">
    <property type="term" value="F:structural constituent of nuclear pore"/>
    <property type="evidence" value="ECO:0007669"/>
    <property type="project" value="TreeGrafter"/>
</dbReference>
<evidence type="ECO:0008006" key="9">
    <source>
        <dbReference type="Google" id="ProtNLM"/>
    </source>
</evidence>
<evidence type="ECO:0000259" key="4">
    <source>
        <dbReference type="Pfam" id="PF11715"/>
    </source>
</evidence>